<reference evidence="2 3" key="1">
    <citation type="submission" date="2014-04" db="EMBL/GenBank/DDBJ databases">
        <authorList>
            <consortium name="DOE Joint Genome Institute"/>
            <person name="Kuo A."/>
            <person name="Girlanda M."/>
            <person name="Perotto S."/>
            <person name="Kohler A."/>
            <person name="Nagy L.G."/>
            <person name="Floudas D."/>
            <person name="Copeland A."/>
            <person name="Barry K.W."/>
            <person name="Cichocki N."/>
            <person name="Veneault-Fourrey C."/>
            <person name="LaButti K."/>
            <person name="Lindquist E.A."/>
            <person name="Lipzen A."/>
            <person name="Lundell T."/>
            <person name="Morin E."/>
            <person name="Murat C."/>
            <person name="Sun H."/>
            <person name="Tunlid A."/>
            <person name="Henrissat B."/>
            <person name="Grigoriev I.V."/>
            <person name="Hibbett D.S."/>
            <person name="Martin F."/>
            <person name="Nordberg H.P."/>
            <person name="Cantor M.N."/>
            <person name="Hua S.X."/>
        </authorList>
    </citation>
    <scope>NUCLEOTIDE SEQUENCE [LARGE SCALE GENOMIC DNA]</scope>
    <source>
        <strain evidence="2 3">MUT 4182</strain>
    </source>
</reference>
<organism evidence="2 3">
    <name type="scientific">Tulasnella calospora MUT 4182</name>
    <dbReference type="NCBI Taxonomy" id="1051891"/>
    <lineage>
        <taxon>Eukaryota</taxon>
        <taxon>Fungi</taxon>
        <taxon>Dikarya</taxon>
        <taxon>Basidiomycota</taxon>
        <taxon>Agaricomycotina</taxon>
        <taxon>Agaricomycetes</taxon>
        <taxon>Cantharellales</taxon>
        <taxon>Tulasnellaceae</taxon>
        <taxon>Tulasnella</taxon>
    </lineage>
</organism>
<evidence type="ECO:0000313" key="3">
    <source>
        <dbReference type="Proteomes" id="UP000054248"/>
    </source>
</evidence>
<keyword evidence="3" id="KW-1185">Reference proteome</keyword>
<dbReference type="AlphaFoldDB" id="A0A0C3L6Z5"/>
<name>A0A0C3L6Z5_9AGAM</name>
<accession>A0A0C3L6Z5</accession>
<feature type="compositionally biased region" description="Polar residues" evidence="1">
    <location>
        <begin position="229"/>
        <end position="246"/>
    </location>
</feature>
<dbReference type="HOGENOM" id="CLU_564051_0_0_1"/>
<evidence type="ECO:0000313" key="2">
    <source>
        <dbReference type="EMBL" id="KIO29633.1"/>
    </source>
</evidence>
<proteinExistence type="predicted"/>
<sequence length="484" mass="53355">MPSPKIHNKVKVKINRRHTPDTFVRRGTYITFDYIASFQAGYCTVWQACHAVLNASAEGCLPTDELESAIRSHYPAKDFQRNTLSQKLSQSEDFAQVFPGGKAPGRWFLTGETRGGERNTVNGFYLPNTFVRQYTYITFGYITSLRSNDISVWKACHAILNASAEGCLTTDEIETAIRLHYPEKDFQRTTLSNYLSHSEDFSQVFLEGKTPGRWFLTGEARGIRRANASGRTPNRSDSDGTSYTSASDRDVATVRDSPLILESPFPTTPDSHTIGYQSDASSPGTQIFEDVGQNRNRDFGSQHDTGPLRNMTSVSSCHSTGDELPSMIDSTQEWQILSPEQAARQVLLPTESSSSNMLAAHEQVESLLQKPSGPDIPNVARQGGPEADASELPNVAKPMACGAMIAQQPLPLAYHTMTCWICNEACPADNWNHYHSLVSGDGIPFELPRRPVASREQPEAGAEIPTAGVQSDASLGFLRMDMDF</sequence>
<protein>
    <submittedName>
        <fullName evidence="2">Uncharacterized protein</fullName>
    </submittedName>
</protein>
<dbReference type="OrthoDB" id="3226212at2759"/>
<dbReference type="Proteomes" id="UP000054248">
    <property type="component" value="Unassembled WGS sequence"/>
</dbReference>
<evidence type="ECO:0000256" key="1">
    <source>
        <dbReference type="SAM" id="MobiDB-lite"/>
    </source>
</evidence>
<gene>
    <name evidence="2" type="ORF">M407DRAFT_226787</name>
</gene>
<feature type="region of interest" description="Disordered" evidence="1">
    <location>
        <begin position="225"/>
        <end position="322"/>
    </location>
</feature>
<reference evidence="3" key="2">
    <citation type="submission" date="2015-01" db="EMBL/GenBank/DDBJ databases">
        <title>Evolutionary Origins and Diversification of the Mycorrhizal Mutualists.</title>
        <authorList>
            <consortium name="DOE Joint Genome Institute"/>
            <consortium name="Mycorrhizal Genomics Consortium"/>
            <person name="Kohler A."/>
            <person name="Kuo A."/>
            <person name="Nagy L.G."/>
            <person name="Floudas D."/>
            <person name="Copeland A."/>
            <person name="Barry K.W."/>
            <person name="Cichocki N."/>
            <person name="Veneault-Fourrey C."/>
            <person name="LaButti K."/>
            <person name="Lindquist E.A."/>
            <person name="Lipzen A."/>
            <person name="Lundell T."/>
            <person name="Morin E."/>
            <person name="Murat C."/>
            <person name="Riley R."/>
            <person name="Ohm R."/>
            <person name="Sun H."/>
            <person name="Tunlid A."/>
            <person name="Henrissat B."/>
            <person name="Grigoriev I.V."/>
            <person name="Hibbett D.S."/>
            <person name="Martin F."/>
        </authorList>
    </citation>
    <scope>NUCLEOTIDE SEQUENCE [LARGE SCALE GENOMIC DNA]</scope>
    <source>
        <strain evidence="3">MUT 4182</strain>
    </source>
</reference>
<dbReference type="EMBL" id="KN822980">
    <property type="protein sequence ID" value="KIO29633.1"/>
    <property type="molecule type" value="Genomic_DNA"/>
</dbReference>
<feature type="compositionally biased region" description="Polar residues" evidence="1">
    <location>
        <begin position="268"/>
        <end position="285"/>
    </location>
</feature>
<feature type="compositionally biased region" description="Polar residues" evidence="1">
    <location>
        <begin position="310"/>
        <end position="319"/>
    </location>
</feature>